<dbReference type="eggNOG" id="COG3405">
    <property type="taxonomic scope" value="Bacteria"/>
</dbReference>
<protein>
    <recommendedName>
        <fullName evidence="5">Gliding motility-associated C-terminal domain-containing protein</fullName>
    </recommendedName>
</protein>
<dbReference type="Proteomes" id="UP000005566">
    <property type="component" value="Unassembled WGS sequence"/>
</dbReference>
<accession>H7FRL2</accession>
<proteinExistence type="predicted"/>
<keyword evidence="2" id="KW-1133">Transmembrane helix</keyword>
<comment type="caution">
    <text evidence="3">The sequence shown here is derived from an EMBL/GenBank/DDBJ whole genome shotgun (WGS) entry which is preliminary data.</text>
</comment>
<keyword evidence="2" id="KW-0472">Membrane</keyword>
<dbReference type="AlphaFoldDB" id="H7FRL2"/>
<reference evidence="3 4" key="1">
    <citation type="journal article" date="2014" name="Acta Crystallogr. D">
        <title>Structure-based characterization and antifreeze properties of a hyperactive ice-binding protein from the Antarctic bacterium Flavobacterium frigoris PS1.</title>
        <authorList>
            <person name="Do H."/>
            <person name="Kim S.J."/>
            <person name="Kim H.J."/>
            <person name="Lee J.H."/>
        </authorList>
    </citation>
    <scope>NUCLEOTIDE SEQUENCE [LARGE SCALE GENOMIC DNA]</scope>
    <source>
        <strain evidence="3 4">PS1</strain>
    </source>
</reference>
<keyword evidence="1" id="KW-0732">Signal</keyword>
<dbReference type="Gene3D" id="2.60.40.1220">
    <property type="match status" value="4"/>
</dbReference>
<keyword evidence="2" id="KW-0812">Transmembrane</keyword>
<evidence type="ECO:0000313" key="3">
    <source>
        <dbReference type="EMBL" id="EIA08995.1"/>
    </source>
</evidence>
<dbReference type="InterPro" id="IPR014755">
    <property type="entry name" value="Cu-Rt/internalin_Ig-like"/>
</dbReference>
<dbReference type="NCBIfam" id="TIGR04131">
    <property type="entry name" value="Bac_Flav_CTERM"/>
    <property type="match status" value="1"/>
</dbReference>
<feature type="transmembrane region" description="Helical" evidence="2">
    <location>
        <begin position="7"/>
        <end position="26"/>
    </location>
</feature>
<keyword evidence="4" id="KW-1185">Reference proteome</keyword>
<dbReference type="PATRIC" id="fig|1086011.3.peg.1723"/>
<evidence type="ECO:0000256" key="2">
    <source>
        <dbReference type="SAM" id="Phobius"/>
    </source>
</evidence>
<dbReference type="eggNOG" id="COG2911">
    <property type="taxonomic scope" value="Bacteria"/>
</dbReference>
<evidence type="ECO:0008006" key="5">
    <source>
        <dbReference type="Google" id="ProtNLM"/>
    </source>
</evidence>
<dbReference type="RefSeq" id="WP_007137938.1">
    <property type="nucleotide sequence ID" value="NZ_AHKF01000017.1"/>
</dbReference>
<dbReference type="eggNOG" id="COG1572">
    <property type="taxonomic scope" value="Bacteria"/>
</dbReference>
<sequence length="739" mass="78013">MKKDIGSLAYLFLMAFLYHISIFAHTKSSVLSIGSNIHLINGDTNYLACFSVEIETISNNNFAPPAVPTGRYDRYYCLNDVAVPLTATGSNLRWYTAATGGVPNAVAPTPSTANKGTTFYYVTQTVGGEESNRGLITVNVDKQFNLFCAGVTTSSVSFDFANVGQSRFDYSYAIDGGLPVLGSQTSPSSFTVSGLSEGQTVELTVTAVGAPTCVLNPTLVASCKTKCTVVTVPNFIAIAPICSGSIAPILGPISPNSISGTWSPAIVSSTATGNYLFTPNSVLFPCATTQTLTVTVIPLLAPVFATVPSSVCQNAAAPILPTSSTNTTPITGTWTPATVNTTVLGPANYVFTPNAGQCVSSPTTTVSITVNQNIVPNFTAVPAICSGAPLSGLPTTSTNGITGIWSPSLNNTATTTYTFRPTAGQCATTTTMTITVTPNGTPTFTAIPSICTGTALSPLPTTSNNGYKGVWSPALDNTNTTTYTFTPNAGQCAAKVTLTITVNQLRIPNFSSVPTSVCENSIAPTLSLRSSNTPAVTGTWTPATVNTAVVGTADYIFTPDSGQCAESLTISISVNPSNTLVDFSWTVTEAFSENQVITVAATGAGDFLYRLDDGPFQQSPVFEYVSPGYHLITVQDVTGCSVSITRSDILVIGYPKFFTPNNDGYNDYWNVFTLVDKLGSKIQIFDRYGKLLKEISPNSSGWNGTYNGRPLPATDYWFVVDYPEDGVIKKFRSHFSLKR</sequence>
<evidence type="ECO:0000256" key="1">
    <source>
        <dbReference type="ARBA" id="ARBA00022729"/>
    </source>
</evidence>
<gene>
    <name evidence="3" type="ORF">HJ01_01761</name>
</gene>
<dbReference type="OrthoDB" id="9765926at2"/>
<dbReference type="EMBL" id="AHKF01000017">
    <property type="protein sequence ID" value="EIA08995.1"/>
    <property type="molecule type" value="Genomic_DNA"/>
</dbReference>
<dbReference type="STRING" id="1086011.HJ01_01761"/>
<name>H7FRL2_FLAFP</name>
<dbReference type="Pfam" id="PF13585">
    <property type="entry name" value="CHU_C"/>
    <property type="match status" value="1"/>
</dbReference>
<organism evidence="3 4">
    <name type="scientific">Flavobacterium frigoris (strain PS1)</name>
    <dbReference type="NCBI Taxonomy" id="1086011"/>
    <lineage>
        <taxon>Bacteria</taxon>
        <taxon>Pseudomonadati</taxon>
        <taxon>Bacteroidota</taxon>
        <taxon>Flavobacteriia</taxon>
        <taxon>Flavobacteriales</taxon>
        <taxon>Flavobacteriaceae</taxon>
        <taxon>Flavobacterium</taxon>
    </lineage>
</organism>
<dbReference type="InterPro" id="IPR026341">
    <property type="entry name" value="T9SS_type_B"/>
</dbReference>
<evidence type="ECO:0000313" key="4">
    <source>
        <dbReference type="Proteomes" id="UP000005566"/>
    </source>
</evidence>